<keyword evidence="1" id="KW-0802">TPR repeat</keyword>
<proteinExistence type="predicted"/>
<feature type="repeat" description="TPR" evidence="1">
    <location>
        <begin position="286"/>
        <end position="319"/>
    </location>
</feature>
<gene>
    <name evidence="3" type="ORF">H6G24_19385</name>
</gene>
<dbReference type="Proteomes" id="UP000658514">
    <property type="component" value="Unassembled WGS sequence"/>
</dbReference>
<dbReference type="SMART" id="SM00028">
    <property type="entry name" value="TPR"/>
    <property type="match status" value="10"/>
</dbReference>
<accession>A0ABR8ACG5</accession>
<dbReference type="Pfam" id="PF12770">
    <property type="entry name" value="CHAT"/>
    <property type="match status" value="1"/>
</dbReference>
<evidence type="ECO:0000313" key="3">
    <source>
        <dbReference type="EMBL" id="MBD2197641.1"/>
    </source>
</evidence>
<dbReference type="Pfam" id="PF13374">
    <property type="entry name" value="TPR_10"/>
    <property type="match status" value="1"/>
</dbReference>
<feature type="repeat" description="TPR" evidence="1">
    <location>
        <begin position="206"/>
        <end position="239"/>
    </location>
</feature>
<dbReference type="EMBL" id="JACJQH010000030">
    <property type="protein sequence ID" value="MBD2197641.1"/>
    <property type="molecule type" value="Genomic_DNA"/>
</dbReference>
<organism evidence="3 4">
    <name type="scientific">Calothrix parietina FACHB-288</name>
    <dbReference type="NCBI Taxonomy" id="2692896"/>
    <lineage>
        <taxon>Bacteria</taxon>
        <taxon>Bacillati</taxon>
        <taxon>Cyanobacteriota</taxon>
        <taxon>Cyanophyceae</taxon>
        <taxon>Nostocales</taxon>
        <taxon>Calotrichaceae</taxon>
        <taxon>Calothrix</taxon>
    </lineage>
</organism>
<dbReference type="Pfam" id="PF13424">
    <property type="entry name" value="TPR_12"/>
    <property type="match status" value="4"/>
</dbReference>
<dbReference type="RefSeq" id="WP_190551395.1">
    <property type="nucleotide sequence ID" value="NZ_CAWPNO010000063.1"/>
</dbReference>
<evidence type="ECO:0000313" key="4">
    <source>
        <dbReference type="Proteomes" id="UP000658514"/>
    </source>
</evidence>
<dbReference type="PROSITE" id="PS50005">
    <property type="entry name" value="TPR"/>
    <property type="match status" value="7"/>
</dbReference>
<reference evidence="3 4" key="1">
    <citation type="journal article" date="2020" name="ISME J.">
        <title>Comparative genomics reveals insights into cyanobacterial evolution and habitat adaptation.</title>
        <authorList>
            <person name="Chen M.Y."/>
            <person name="Teng W.K."/>
            <person name="Zhao L."/>
            <person name="Hu C.X."/>
            <person name="Zhou Y.K."/>
            <person name="Han B.P."/>
            <person name="Song L.R."/>
            <person name="Shu W.S."/>
        </authorList>
    </citation>
    <scope>NUCLEOTIDE SEQUENCE [LARGE SCALE GENOMIC DNA]</scope>
    <source>
        <strain evidence="3 4">FACHB-288</strain>
    </source>
</reference>
<protein>
    <submittedName>
        <fullName evidence="3">Tetratricopeptide repeat protein</fullName>
    </submittedName>
</protein>
<sequence length="895" mass="99205">MKIHKIALITLITLLITIGQAPINHSSIVGITQVLAQTSQVRKAEADRLYKQGIQQFQTSQFEAAIQSWQQALIIYQEIKDRKSEGNTLTNIGAVYGAMGDYPKFIEYQQQSLAIAREMKDRLGEGYSLGNIGLAYFRLGDYNKAIDYLQQTLAIARELKDRKGEGNSLNNLGNAYGALGDYPKAIEYYQQSLAIKREINDQLGEANSLGNLGNAYNALGDYSKAIEYQQERLTISRAIKDKLGEAKALGNLGNVYNALGDYLKAIEYHSSSLAIAREIKDRSGEGATLGELGLAYNALGDYKKAIEYHSSSLAIARELKDRESEVAALGNLGNVYDALEDYPKAIEYHSSSLAIARELKDRNSESRSLGNLGNVYDALGNYKKAIEYHQQSLAIARETKYRLGEGKSLVNLGNSFYKSDNLSAAERSLYEGIKVLESLRDKKLDDTDKISLFDAQSSIYRDLQQVLIAQNKTDAALEIAERGRARAFVELLATRVSTNNKQADKSPEPPTIAEIKQISKQQNVTFVQYSMIYEEFKVAGKQQFKESDLYIWLVKPTGEVTFRKVDIKHLWQKDNTTLDELVFKTRDSLGVVDDDRSIFESQFNNPNNEKAQRENLQKLHQILIKPIADLLPNDPNQRVTFVPQSSLFLVPFPALMDEQGKSLIEKHTILTAPAIQVLDFTHQLNQGKTTNYNNALIVGNPNMPVVSTEPGQPATKLKPLPGAEKEAKTIADMLKTKAILGKDATKANILQRLSTADVIHLATHGWADDNRGLGSWIALAPSGKDDGLLTAEEILDLKLKAQLVVLSACETGKGKLSGDGVIGLSRSLISAGVPSVLVSLWQVPDEPTQYLMVEFYQSLQTQPDKALALRQAMLKTKEKFPSPVNWAAFTLIGER</sequence>
<evidence type="ECO:0000259" key="2">
    <source>
        <dbReference type="Pfam" id="PF12770"/>
    </source>
</evidence>
<comment type="caution">
    <text evidence="3">The sequence shown here is derived from an EMBL/GenBank/DDBJ whole genome shotgun (WGS) entry which is preliminary data.</text>
</comment>
<feature type="repeat" description="TPR" evidence="1">
    <location>
        <begin position="326"/>
        <end position="359"/>
    </location>
</feature>
<evidence type="ECO:0000256" key="1">
    <source>
        <dbReference type="PROSITE-ProRule" id="PRU00339"/>
    </source>
</evidence>
<dbReference type="InterPro" id="IPR024983">
    <property type="entry name" value="CHAT_dom"/>
</dbReference>
<dbReference type="PANTHER" id="PTHR10098:SF108">
    <property type="entry name" value="TETRATRICOPEPTIDE REPEAT PROTEIN 28"/>
    <property type="match status" value="1"/>
</dbReference>
<feature type="repeat" description="TPR" evidence="1">
    <location>
        <begin position="366"/>
        <end position="399"/>
    </location>
</feature>
<feature type="domain" description="CHAT" evidence="2">
    <location>
        <begin position="614"/>
        <end position="894"/>
    </location>
</feature>
<dbReference type="InterPro" id="IPR011990">
    <property type="entry name" value="TPR-like_helical_dom_sf"/>
</dbReference>
<dbReference type="PANTHER" id="PTHR10098">
    <property type="entry name" value="RAPSYN-RELATED"/>
    <property type="match status" value="1"/>
</dbReference>
<feature type="repeat" description="TPR" evidence="1">
    <location>
        <begin position="246"/>
        <end position="279"/>
    </location>
</feature>
<feature type="repeat" description="TPR" evidence="1">
    <location>
        <begin position="166"/>
        <end position="199"/>
    </location>
</feature>
<dbReference type="SUPFAM" id="SSF48452">
    <property type="entry name" value="TPR-like"/>
    <property type="match status" value="2"/>
</dbReference>
<feature type="repeat" description="TPR" evidence="1">
    <location>
        <begin position="126"/>
        <end position="159"/>
    </location>
</feature>
<dbReference type="Gene3D" id="1.25.40.10">
    <property type="entry name" value="Tetratricopeptide repeat domain"/>
    <property type="match status" value="3"/>
</dbReference>
<keyword evidence="4" id="KW-1185">Reference proteome</keyword>
<name>A0ABR8ACG5_9CYAN</name>
<dbReference type="InterPro" id="IPR019734">
    <property type="entry name" value="TPR_rpt"/>
</dbReference>